<feature type="domain" description="NAD(P)-binding" evidence="1">
    <location>
        <begin position="7"/>
        <end position="131"/>
    </location>
</feature>
<protein>
    <submittedName>
        <fullName evidence="2">Uncharacterized conserved protein YbjT, contains NAD(P)-binding and DUF2867 domains</fullName>
    </submittedName>
</protein>
<dbReference type="Pfam" id="PF11066">
    <property type="entry name" value="DUF2867"/>
    <property type="match status" value="1"/>
</dbReference>
<organism evidence="2 3">
    <name type="scientific">Alkalitalea saponilacus</name>
    <dbReference type="NCBI Taxonomy" id="889453"/>
    <lineage>
        <taxon>Bacteria</taxon>
        <taxon>Pseudomonadati</taxon>
        <taxon>Bacteroidota</taxon>
        <taxon>Bacteroidia</taxon>
        <taxon>Marinilabiliales</taxon>
        <taxon>Marinilabiliaceae</taxon>
        <taxon>Alkalitalea</taxon>
    </lineage>
</organism>
<dbReference type="InterPro" id="IPR016040">
    <property type="entry name" value="NAD(P)-bd_dom"/>
</dbReference>
<reference evidence="2 3" key="1">
    <citation type="submission" date="2017-02" db="EMBL/GenBank/DDBJ databases">
        <authorList>
            <person name="Peterson S.W."/>
        </authorList>
    </citation>
    <scope>NUCLEOTIDE SEQUENCE [LARGE SCALE GENOMIC DNA]</scope>
    <source>
        <strain evidence="2 3">DSM 24412</strain>
    </source>
</reference>
<accession>A0A1T5E8T0</accession>
<dbReference type="InterPro" id="IPR051207">
    <property type="entry name" value="ComplexI_NDUFA9_subunit"/>
</dbReference>
<sequence length="472" mass="53925">MKILLTGANGYIGKRLLPLLLNQGYHVFCCVRDPDRFAVDIYPQEQIEVLKIDFLDADSVKVIPDDIDVAYYLIHSLSASTKNFDELEKIAARNFSNQMQLTSVTQVIYLSGIANQEKLSRHLSSRKEVEEILQKGSWHLTTLRAGIVIGSGSASFEIMRDLVEKLPVMIAPRWLSTKSQPIAMQNVMEYMMGVLANEKTYDQSFDIGGPDVLTYKEMLLQYASARGLRRWVYSVPVMSPRLSSYWLYFITSTSYKLAVNLVNSMKIDVVCRPHQLGESLNISLISYKDAVKLAIKEIEDGRVTSSWIDALSGNALQPGIARLKAIPEDGCLSVRHIRRIDDPERVWEKVMRIGGSTGWYFATRLWAFRGFLDKMVGGVGLRRGRKNQYELQPGETLDFWRVVDVNQSTKRLLLYAEMKLPGDAWLEFEINGNELSQTAIYKPKGIMGILYWYMIYPFHDWIFRGMVRNIAK</sequence>
<name>A0A1T5E8T0_9BACT</name>
<dbReference type="PANTHER" id="PTHR12126:SF11">
    <property type="entry name" value="NADH DEHYDROGENASE [UBIQUINONE] 1 ALPHA SUBCOMPLEX SUBUNIT 9, MITOCHONDRIAL"/>
    <property type="match status" value="1"/>
</dbReference>
<dbReference type="InterPro" id="IPR036291">
    <property type="entry name" value="NAD(P)-bd_dom_sf"/>
</dbReference>
<dbReference type="Pfam" id="PF13460">
    <property type="entry name" value="NAD_binding_10"/>
    <property type="match status" value="1"/>
</dbReference>
<dbReference type="EMBL" id="FUYV01000005">
    <property type="protein sequence ID" value="SKB80448.1"/>
    <property type="molecule type" value="Genomic_DNA"/>
</dbReference>
<evidence type="ECO:0000313" key="2">
    <source>
        <dbReference type="EMBL" id="SKB80448.1"/>
    </source>
</evidence>
<dbReference type="GO" id="GO:0044877">
    <property type="term" value="F:protein-containing complex binding"/>
    <property type="evidence" value="ECO:0007669"/>
    <property type="project" value="TreeGrafter"/>
</dbReference>
<dbReference type="OrthoDB" id="9774199at2"/>
<dbReference type="SUPFAM" id="SSF51735">
    <property type="entry name" value="NAD(P)-binding Rossmann-fold domains"/>
    <property type="match status" value="1"/>
</dbReference>
<dbReference type="InterPro" id="IPR021295">
    <property type="entry name" value="DUF2867"/>
</dbReference>
<proteinExistence type="predicted"/>
<evidence type="ECO:0000259" key="1">
    <source>
        <dbReference type="Pfam" id="PF13460"/>
    </source>
</evidence>
<dbReference type="Proteomes" id="UP000191055">
    <property type="component" value="Unassembled WGS sequence"/>
</dbReference>
<dbReference type="KEGG" id="asx:CDL62_07945"/>
<dbReference type="RefSeq" id="WP_079557018.1">
    <property type="nucleotide sequence ID" value="NZ_CP021904.1"/>
</dbReference>
<gene>
    <name evidence="2" type="ORF">SAMN03080601_01243</name>
</gene>
<dbReference type="AlphaFoldDB" id="A0A1T5E8T0"/>
<keyword evidence="3" id="KW-1185">Reference proteome</keyword>
<dbReference type="Gene3D" id="3.40.50.720">
    <property type="entry name" value="NAD(P)-binding Rossmann-like Domain"/>
    <property type="match status" value="1"/>
</dbReference>
<dbReference type="PANTHER" id="PTHR12126">
    <property type="entry name" value="NADH-UBIQUINONE OXIDOREDUCTASE 39 KDA SUBUNIT-RELATED"/>
    <property type="match status" value="1"/>
</dbReference>
<evidence type="ECO:0000313" key="3">
    <source>
        <dbReference type="Proteomes" id="UP000191055"/>
    </source>
</evidence>
<dbReference type="STRING" id="889453.SAMN03080601_01243"/>